<dbReference type="RefSeq" id="WP_049085213.1">
    <property type="nucleotide sequence ID" value="NZ_CABGKM010000006.1"/>
</dbReference>
<dbReference type="EMBL" id="JABXRN010000001">
    <property type="protein sequence ID" value="MBA8122790.1"/>
    <property type="molecule type" value="Genomic_DNA"/>
</dbReference>
<dbReference type="AlphaFoldDB" id="A0A285AZQ7"/>
<dbReference type="GO" id="GO:0005886">
    <property type="term" value="C:plasma membrane"/>
    <property type="evidence" value="ECO:0007669"/>
    <property type="project" value="UniProtKB-SubCell"/>
</dbReference>
<evidence type="ECO:0000256" key="5">
    <source>
        <dbReference type="ARBA" id="ARBA00022989"/>
    </source>
</evidence>
<evidence type="ECO:0000256" key="1">
    <source>
        <dbReference type="ARBA" id="ARBA00004429"/>
    </source>
</evidence>
<evidence type="ECO:0000259" key="10">
    <source>
        <dbReference type="Pfam" id="PF01957"/>
    </source>
</evidence>
<dbReference type="EMBL" id="FZTC01000015">
    <property type="protein sequence ID" value="SNU34199.1"/>
    <property type="molecule type" value="Genomic_DNA"/>
</dbReference>
<evidence type="ECO:0000313" key="16">
    <source>
        <dbReference type="Proteomes" id="UP000557483"/>
    </source>
</evidence>
<reference evidence="12" key="4">
    <citation type="journal article" date="2021" name="Microb. Genom.">
        <title>A genomic epidemiological study shows that prevalence of antimicrobial resistance in Enterobacterales is associated with the livestock host, as well as antimicrobial usage.</title>
        <authorList>
            <person name="AbuOun M."/>
            <person name="Jones H."/>
            <person name="Stubberfield E."/>
            <person name="Gilson D."/>
            <person name="Shaw L.P."/>
            <person name="Hubbard A.T.M."/>
            <person name="Chau K.K."/>
            <person name="Sebra R."/>
            <person name="Peto T.E.A."/>
            <person name="Crook D.W."/>
            <person name="Read D.S."/>
            <person name="Gweon H.S."/>
            <person name="Walker A.S."/>
            <person name="Stoesser N."/>
            <person name="Smith R.P."/>
            <person name="Anjum M.F."/>
            <person name="On Behalf Of The Rehab Consortium."/>
        </authorList>
    </citation>
    <scope>NUCLEOTIDE SEQUENCE</scope>
    <source>
        <strain evidence="12">RHBSTW-00555</strain>
    </source>
</reference>
<keyword evidence="2" id="KW-1003">Cell membrane</keyword>
<evidence type="ECO:0000313" key="12">
    <source>
        <dbReference type="EMBL" id="QLO53907.1"/>
    </source>
</evidence>
<dbReference type="SUPFAM" id="SSF141322">
    <property type="entry name" value="NfeD domain-like"/>
    <property type="match status" value="1"/>
</dbReference>
<dbReference type="Gene3D" id="2.40.50.140">
    <property type="entry name" value="Nucleic acid-binding proteins"/>
    <property type="match status" value="1"/>
</dbReference>
<dbReference type="FunFam" id="2.40.50.140:FF:000118">
    <property type="entry name" value="NfeD family protein"/>
    <property type="match status" value="1"/>
</dbReference>
<evidence type="ECO:0000256" key="2">
    <source>
        <dbReference type="ARBA" id="ARBA00022475"/>
    </source>
</evidence>
<dbReference type="InterPro" id="IPR002810">
    <property type="entry name" value="NfeD-like_C"/>
</dbReference>
<reference evidence="13" key="2">
    <citation type="submission" date="2017-08" db="EMBL/GenBank/DDBJ databases">
        <authorList>
            <person name="de Groot N.N."/>
        </authorList>
    </citation>
    <scope>NUCLEOTIDE SEQUENCE [LARGE SCALE GENOMIC DNA]</scope>
    <source>
        <strain evidence="13">06D021</strain>
    </source>
</reference>
<dbReference type="Proteomes" id="UP000220639">
    <property type="component" value="Unassembled WGS sequence"/>
</dbReference>
<feature type="transmembrane region" description="Helical" evidence="9">
    <location>
        <begin position="55"/>
        <end position="72"/>
    </location>
</feature>
<comment type="similarity">
    <text evidence="7">To M.jannaschii MJ0826.</text>
</comment>
<evidence type="ECO:0000256" key="4">
    <source>
        <dbReference type="ARBA" id="ARBA00022692"/>
    </source>
</evidence>
<keyword evidence="6 9" id="KW-0472">Membrane</keyword>
<evidence type="ECO:0000313" key="14">
    <source>
        <dbReference type="Proteomes" id="UP000220639"/>
    </source>
</evidence>
<sequence>MIALILAHPHIFWLSLGGLLLAAEMLGGNGYLLWSGIAGVVTGLLVWMLPLSWEWQGTLFAVLTLLAAWLWSRWLRNRVKRQKPADAQLNQRGQQLLGRRFTLETALVNGRGHVRVGDSSWPVIADEDLAAGSKIEVVAVEGITLRVRELPAGR</sequence>
<dbReference type="InterPro" id="IPR012340">
    <property type="entry name" value="NA-bd_OB-fold"/>
</dbReference>
<dbReference type="Proteomes" id="UP000510937">
    <property type="component" value="Chromosome"/>
</dbReference>
<proteinExistence type="predicted"/>
<evidence type="ECO:0000313" key="13">
    <source>
        <dbReference type="EMBL" id="SNU34199.1"/>
    </source>
</evidence>
<evidence type="ECO:0000256" key="8">
    <source>
        <dbReference type="ARBA" id="ARBA00067164"/>
    </source>
</evidence>
<keyword evidence="3" id="KW-0997">Cell inner membrane</keyword>
<accession>A0A285AZQ7</accession>
<evidence type="ECO:0000256" key="7">
    <source>
        <dbReference type="ARBA" id="ARBA00061418"/>
    </source>
</evidence>
<evidence type="ECO:0000256" key="9">
    <source>
        <dbReference type="SAM" id="Phobius"/>
    </source>
</evidence>
<dbReference type="Pfam" id="PF01957">
    <property type="entry name" value="NfeD"/>
    <property type="match status" value="1"/>
</dbReference>
<reference evidence="15 16" key="3">
    <citation type="submission" date="2020-06" db="EMBL/GenBank/DDBJ databases">
        <title>REHAB project genomes.</title>
        <authorList>
            <person name="Shaw L.P."/>
        </authorList>
    </citation>
    <scope>NUCLEOTIDE SEQUENCE [LARGE SCALE GENOMIC DNA]</scope>
    <source>
        <strain evidence="11 16">RHBSTW-00092</strain>
        <strain evidence="15">RHBSTW-00555</strain>
    </source>
</reference>
<dbReference type="Proteomes" id="UP000557483">
    <property type="component" value="Unassembled WGS sequence"/>
</dbReference>
<organism evidence="13 14">
    <name type="scientific">Klebsiella grimontii</name>
    <dbReference type="NCBI Taxonomy" id="2058152"/>
    <lineage>
        <taxon>Bacteria</taxon>
        <taxon>Pseudomonadati</taxon>
        <taxon>Pseudomonadota</taxon>
        <taxon>Gammaproteobacteria</taxon>
        <taxon>Enterobacterales</taxon>
        <taxon>Enterobacteriaceae</taxon>
        <taxon>Klebsiella/Raoultella group</taxon>
        <taxon>Klebsiella</taxon>
    </lineage>
</organism>
<evidence type="ECO:0000313" key="15">
    <source>
        <dbReference type="Proteomes" id="UP000510937"/>
    </source>
</evidence>
<keyword evidence="5 9" id="KW-1133">Transmembrane helix</keyword>
<feature type="transmembrane region" description="Helical" evidence="9">
    <location>
        <begin position="30"/>
        <end position="49"/>
    </location>
</feature>
<dbReference type="PANTHER" id="PTHR33507:SF3">
    <property type="entry name" value="INNER MEMBRANE PROTEIN YBBJ"/>
    <property type="match status" value="1"/>
</dbReference>
<feature type="transmembrane region" description="Helical" evidence="9">
    <location>
        <begin position="6"/>
        <end position="23"/>
    </location>
</feature>
<dbReference type="EMBL" id="CP055315">
    <property type="protein sequence ID" value="QLO53907.1"/>
    <property type="molecule type" value="Genomic_DNA"/>
</dbReference>
<feature type="domain" description="NfeD-like C-terminal" evidence="10">
    <location>
        <begin position="94"/>
        <end position="148"/>
    </location>
</feature>
<dbReference type="InterPro" id="IPR052165">
    <property type="entry name" value="Membrane_assoc_protease"/>
</dbReference>
<protein>
    <recommendedName>
        <fullName evidence="8">Inner membrane protein YbbJ</fullName>
    </recommendedName>
</protein>
<evidence type="ECO:0000256" key="3">
    <source>
        <dbReference type="ARBA" id="ARBA00022519"/>
    </source>
</evidence>
<gene>
    <name evidence="13" type="primary">ybbJ</name>
    <name evidence="11" type="ORF">HV064_02475</name>
    <name evidence="12" type="ORF">HV234_21420</name>
    <name evidence="13" type="ORF">KOSB73_220318</name>
</gene>
<evidence type="ECO:0000256" key="6">
    <source>
        <dbReference type="ARBA" id="ARBA00023136"/>
    </source>
</evidence>
<reference evidence="14" key="1">
    <citation type="submission" date="2017-08" db="EMBL/GenBank/DDBJ databases">
        <authorList>
            <person name="Brisse S."/>
        </authorList>
    </citation>
    <scope>NUCLEOTIDE SEQUENCE [LARGE SCALE GENOMIC DNA]</scope>
    <source>
        <strain evidence="14">06D021</strain>
    </source>
</reference>
<keyword evidence="4 9" id="KW-0812">Transmembrane</keyword>
<dbReference type="PANTHER" id="PTHR33507">
    <property type="entry name" value="INNER MEMBRANE PROTEIN YBBJ"/>
    <property type="match status" value="1"/>
</dbReference>
<evidence type="ECO:0000313" key="11">
    <source>
        <dbReference type="EMBL" id="MBA8122790.1"/>
    </source>
</evidence>
<comment type="subcellular location">
    <subcellularLocation>
        <location evidence="1">Cell inner membrane</location>
        <topology evidence="1">Multi-pass membrane protein</topology>
    </subcellularLocation>
</comment>
<name>A0A285AZQ7_9ENTR</name>